<gene>
    <name evidence="1" type="ORF">LMG26788_01270</name>
</gene>
<organism evidence="1 2">
    <name type="scientific">Achromobacter pulmonis</name>
    <dbReference type="NCBI Taxonomy" id="1389932"/>
    <lineage>
        <taxon>Bacteria</taxon>
        <taxon>Pseudomonadati</taxon>
        <taxon>Pseudomonadota</taxon>
        <taxon>Betaproteobacteria</taxon>
        <taxon>Burkholderiales</taxon>
        <taxon>Alcaligenaceae</taxon>
        <taxon>Achromobacter</taxon>
    </lineage>
</organism>
<accession>A0A6S7CBD8</accession>
<keyword evidence="2" id="KW-1185">Reference proteome</keyword>
<sequence length="660" mass="71863">MESGLWYMAENDMYHYERSLDIPIPGIDRFIVEVLPGIKDYYLSHYADESRHYRDPASTGGMAASVVSAVVPETSKLLKYVGQLLQSSLDEKAFNTLKWMSRKNNFLIQGLFSWSAIQKDIAAGISPKVAIGSEAALFTFNLGASWLLAGAAGAVGLTATAPAAVAASIIIGVGVAIGSDRFGFKGWAAELIDDALSNVDAMFIDHPSSVDDVSSDHHTPSPGSDLDMSFQPVVYALMQPSAPSADDGLTQFSDYQIYLAMREIIEHPEAYPDAAAILPDILSSIADAIPPEDLAGVDPVDGDSSLRSPPETVRYVAIEPDNGLKIYVVDDDRSYLFVGDDTPNKMVGGKAINWFMPKTDHGGANTVIGNPDGYNVLDFSLNETGVDIFIQGNDRVDDRIKAQAQLHGVSAGWFEERFLTRYNALKLLRGWFASEALNAESSAPFSEDSYRNIDYIIGSRHDDIIIGDALGGMTITGGAGNDTFVLHGGGNRLVFNDGDFAAPGSGEITTKFIHGLTTGSEADHFNVQRYIPNFPALHDYYGFHLDPDVLDFSSLDGDVNTDGHQAMRFIGELAFTGHAGELRYVTMDSRGSSVPIQTPDDSYYVSTTVRLEGDRTGTGKADFFIEYTNYLNPSNYNEQHFAQLIGNIYPFLDNENFFFG</sequence>
<dbReference type="SUPFAM" id="SSF51120">
    <property type="entry name" value="beta-Roll"/>
    <property type="match status" value="1"/>
</dbReference>
<dbReference type="InterPro" id="IPR011049">
    <property type="entry name" value="Serralysin-like_metalloprot_C"/>
</dbReference>
<evidence type="ECO:0000313" key="2">
    <source>
        <dbReference type="Proteomes" id="UP000494203"/>
    </source>
</evidence>
<dbReference type="Proteomes" id="UP000494203">
    <property type="component" value="Unassembled WGS sequence"/>
</dbReference>
<protein>
    <submittedName>
        <fullName evidence="1">Uncharacterized protein</fullName>
    </submittedName>
</protein>
<dbReference type="AlphaFoldDB" id="A0A6S7CBD8"/>
<evidence type="ECO:0000313" key="1">
    <source>
        <dbReference type="EMBL" id="CAB3841444.1"/>
    </source>
</evidence>
<name>A0A6S7CBD8_9BURK</name>
<proteinExistence type="predicted"/>
<dbReference type="EMBL" id="CADIKZ010000003">
    <property type="protein sequence ID" value="CAB3841444.1"/>
    <property type="molecule type" value="Genomic_DNA"/>
</dbReference>
<reference evidence="1 2" key="1">
    <citation type="submission" date="2020-04" db="EMBL/GenBank/DDBJ databases">
        <authorList>
            <person name="De Canck E."/>
        </authorList>
    </citation>
    <scope>NUCLEOTIDE SEQUENCE [LARGE SCALE GENOMIC DNA]</scope>
    <source>
        <strain evidence="1 2">LMG 26788</strain>
    </source>
</reference>
<dbReference type="Gene3D" id="2.150.10.10">
    <property type="entry name" value="Serralysin-like metalloprotease, C-terminal"/>
    <property type="match status" value="1"/>
</dbReference>